<sequence length="178" mass="19797">MKKELAIGICFGLAGILCTCLFGYEYFTTYGFLNAYHMKAFAASDTGYLPLLANILWERGKVFVIIAILSLTALKAILPLLLRCLIYFTGGVFFAACVMNMGILGIVFFLVSWLPHGILYLAALALLLLVEPHRFYNRKNPWLLRLAWGMGVAVLVLLGCVLEASVGIRLLRFVVEKL</sequence>
<evidence type="ECO:0000313" key="4">
    <source>
        <dbReference type="EMBL" id="MTR81216.1"/>
    </source>
</evidence>
<keyword evidence="1" id="KW-0472">Membrane</keyword>
<proteinExistence type="predicted"/>
<evidence type="ECO:0000313" key="2">
    <source>
        <dbReference type="EMBL" id="CRL43111.1"/>
    </source>
</evidence>
<dbReference type="Proteomes" id="UP000446657">
    <property type="component" value="Unassembled WGS sequence"/>
</dbReference>
<gene>
    <name evidence="3" type="ORF">ERS852420_00752</name>
    <name evidence="4" type="ORF">GMD30_05695</name>
    <name evidence="2" type="ORF">M72_18361</name>
</gene>
<dbReference type="OrthoDB" id="9996438at2"/>
<feature type="transmembrane region" description="Helical" evidence="1">
    <location>
        <begin position="142"/>
        <end position="168"/>
    </location>
</feature>
<dbReference type="EMBL" id="WNAL01000009">
    <property type="protein sequence ID" value="MTR81216.1"/>
    <property type="molecule type" value="Genomic_DNA"/>
</dbReference>
<accession>A0A0M6WZL1</accession>
<feature type="transmembrane region" description="Helical" evidence="1">
    <location>
        <begin position="60"/>
        <end position="78"/>
    </location>
</feature>
<evidence type="ECO:0000256" key="1">
    <source>
        <dbReference type="SAM" id="Phobius"/>
    </source>
</evidence>
<evidence type="ECO:0000313" key="7">
    <source>
        <dbReference type="Proteomes" id="UP000446657"/>
    </source>
</evidence>
<organism evidence="2 5">
    <name type="scientific">Roseburia faecis</name>
    <dbReference type="NCBI Taxonomy" id="301302"/>
    <lineage>
        <taxon>Bacteria</taxon>
        <taxon>Bacillati</taxon>
        <taxon>Bacillota</taxon>
        <taxon>Clostridia</taxon>
        <taxon>Lachnospirales</taxon>
        <taxon>Lachnospiraceae</taxon>
        <taxon>Roseburia</taxon>
    </lineage>
</organism>
<keyword evidence="5" id="KW-1185">Reference proteome</keyword>
<dbReference type="RefSeq" id="WP_022046155.1">
    <property type="nucleotide sequence ID" value="NZ_CP173697.1"/>
</dbReference>
<reference evidence="4 7" key="3">
    <citation type="journal article" date="2019" name="Nat. Med.">
        <title>A library of human gut bacterial isolates paired with longitudinal multiomics data enables mechanistic microbiome research.</title>
        <authorList>
            <person name="Poyet M."/>
            <person name="Groussin M."/>
            <person name="Gibbons S.M."/>
            <person name="Avila-Pacheco J."/>
            <person name="Jiang X."/>
            <person name="Kearney S.M."/>
            <person name="Perrotta A.R."/>
            <person name="Berdy B."/>
            <person name="Zhao S."/>
            <person name="Lieberman T.D."/>
            <person name="Swanson P.K."/>
            <person name="Smith M."/>
            <person name="Roesemann S."/>
            <person name="Alexander J.E."/>
            <person name="Rich S.A."/>
            <person name="Livny J."/>
            <person name="Vlamakis H."/>
            <person name="Clish C."/>
            <person name="Bullock K."/>
            <person name="Deik A."/>
            <person name="Scott J."/>
            <person name="Pierce K.A."/>
            <person name="Xavier R.J."/>
            <person name="Alm E.J."/>
        </authorList>
    </citation>
    <scope>NUCLEOTIDE SEQUENCE [LARGE SCALE GENOMIC DNA]</scope>
    <source>
        <strain evidence="4 7">BIOML-A1</strain>
    </source>
</reference>
<evidence type="ECO:0000313" key="3">
    <source>
        <dbReference type="EMBL" id="CUM79650.1"/>
    </source>
</evidence>
<name>A0A0M6WZL1_9FIRM</name>
<dbReference type="EMBL" id="CYXV01000002">
    <property type="protein sequence ID" value="CUM79650.1"/>
    <property type="molecule type" value="Genomic_DNA"/>
</dbReference>
<keyword evidence="1" id="KW-1133">Transmembrane helix</keyword>
<dbReference type="Proteomes" id="UP000049979">
    <property type="component" value="Unassembled WGS sequence"/>
</dbReference>
<evidence type="ECO:0000313" key="5">
    <source>
        <dbReference type="Proteomes" id="UP000049979"/>
    </source>
</evidence>
<dbReference type="EMBL" id="CVRR01000093">
    <property type="protein sequence ID" value="CRL43111.1"/>
    <property type="molecule type" value="Genomic_DNA"/>
</dbReference>
<protein>
    <recommendedName>
        <fullName evidence="8">Stage II sporulation protein M</fullName>
    </recommendedName>
</protein>
<feature type="transmembrane region" description="Helical" evidence="1">
    <location>
        <begin position="5"/>
        <end position="24"/>
    </location>
</feature>
<keyword evidence="1" id="KW-0812">Transmembrane</keyword>
<feature type="transmembrane region" description="Helical" evidence="1">
    <location>
        <begin position="85"/>
        <end position="107"/>
    </location>
</feature>
<reference evidence="5" key="2">
    <citation type="submission" date="2015-05" db="EMBL/GenBank/DDBJ databases">
        <authorList>
            <consortium name="Pathogen Informatics"/>
        </authorList>
    </citation>
    <scope>NUCLEOTIDE SEQUENCE [LARGE SCALE GENOMIC DNA]</scope>
    <source>
        <strain evidence="3 6">2789STDY5608863</strain>
        <strain evidence="5">M72</strain>
    </source>
</reference>
<dbReference type="AlphaFoldDB" id="A0A0M6WZL1"/>
<reference evidence="2" key="1">
    <citation type="submission" date="2015-05" db="EMBL/GenBank/DDBJ databases">
        <authorList>
            <person name="Wang D.B."/>
            <person name="Wang M."/>
        </authorList>
    </citation>
    <scope>NUCLEOTIDE SEQUENCE [LARGE SCALE GENOMIC DNA]</scope>
    <source>
        <strain evidence="2">M72</strain>
    </source>
</reference>
<evidence type="ECO:0008006" key="8">
    <source>
        <dbReference type="Google" id="ProtNLM"/>
    </source>
</evidence>
<dbReference type="Proteomes" id="UP000095495">
    <property type="component" value="Unassembled WGS sequence"/>
</dbReference>
<evidence type="ECO:0000313" key="6">
    <source>
        <dbReference type="Proteomes" id="UP000095495"/>
    </source>
</evidence>